<protein>
    <submittedName>
        <fullName evidence="3">DUF4232 domain-containing protein</fullName>
    </submittedName>
</protein>
<dbReference type="RefSeq" id="WP_331208214.1">
    <property type="nucleotide sequence ID" value="NZ_JAZGQL010000008.1"/>
</dbReference>
<comment type="caution">
    <text evidence="3">The sequence shown here is derived from an EMBL/GenBank/DDBJ whole genome shotgun (WGS) entry which is preliminary data.</text>
</comment>
<evidence type="ECO:0000256" key="1">
    <source>
        <dbReference type="SAM" id="MobiDB-lite"/>
    </source>
</evidence>
<feature type="region of interest" description="Disordered" evidence="1">
    <location>
        <begin position="196"/>
        <end position="229"/>
    </location>
</feature>
<keyword evidence="4" id="KW-1185">Reference proteome</keyword>
<dbReference type="EMBL" id="JAZGQL010000008">
    <property type="protein sequence ID" value="MEE6307935.1"/>
    <property type="molecule type" value="Genomic_DNA"/>
</dbReference>
<feature type="region of interest" description="Disordered" evidence="1">
    <location>
        <begin position="104"/>
        <end position="124"/>
    </location>
</feature>
<dbReference type="Pfam" id="PF14016">
    <property type="entry name" value="DUF4232"/>
    <property type="match status" value="1"/>
</dbReference>
<evidence type="ECO:0000259" key="2">
    <source>
        <dbReference type="Pfam" id="PF14016"/>
    </source>
</evidence>
<reference evidence="3 4" key="1">
    <citation type="submission" date="2024-01" db="EMBL/GenBank/DDBJ databases">
        <title>Genome insights into Plantactinospora veratri sp. nov.</title>
        <authorList>
            <person name="Wang L."/>
        </authorList>
    </citation>
    <scope>NUCLEOTIDE SEQUENCE [LARGE SCALE GENOMIC DNA]</scope>
    <source>
        <strain evidence="3 4">NEAU-FHS4</strain>
    </source>
</reference>
<name>A0ABU7SDC7_9ACTN</name>
<gene>
    <name evidence="3" type="ORF">V1634_13990</name>
</gene>
<sequence length="229" mass="23253">MTIGIPPYRSGRMRRLGWLLGAVALLAACGTPSRPPIPEPTLTAEPAPTAVECPDGFLITAGEVEPALGLRALGIELRNCGTAPYRLDGYPVVRVLDQERRPLDVTVGNGSAPVSSPDSYDLPPRPVLLQPGGTARARVLWRNTVTGSAEPATDARYLEIAPSPGAPTQLVAPRGGIDLGTTGRLAVNVWRSPAGAAAPASDAAVTPSAPGPGVGEGPAVDGRPAGGAG</sequence>
<feature type="compositionally biased region" description="Low complexity" evidence="1">
    <location>
        <begin position="196"/>
        <end position="208"/>
    </location>
</feature>
<dbReference type="InterPro" id="IPR025326">
    <property type="entry name" value="DUF4232"/>
</dbReference>
<evidence type="ECO:0000313" key="4">
    <source>
        <dbReference type="Proteomes" id="UP001339911"/>
    </source>
</evidence>
<feature type="domain" description="DUF4232" evidence="2">
    <location>
        <begin position="59"/>
        <end position="190"/>
    </location>
</feature>
<proteinExistence type="predicted"/>
<dbReference type="Proteomes" id="UP001339911">
    <property type="component" value="Unassembled WGS sequence"/>
</dbReference>
<organism evidence="3 4">
    <name type="scientific">Plantactinospora veratri</name>
    <dbReference type="NCBI Taxonomy" id="1436122"/>
    <lineage>
        <taxon>Bacteria</taxon>
        <taxon>Bacillati</taxon>
        <taxon>Actinomycetota</taxon>
        <taxon>Actinomycetes</taxon>
        <taxon>Micromonosporales</taxon>
        <taxon>Micromonosporaceae</taxon>
        <taxon>Plantactinospora</taxon>
    </lineage>
</organism>
<accession>A0ABU7SDC7</accession>
<feature type="compositionally biased region" description="Polar residues" evidence="1">
    <location>
        <begin position="108"/>
        <end position="118"/>
    </location>
</feature>
<evidence type="ECO:0000313" key="3">
    <source>
        <dbReference type="EMBL" id="MEE6307935.1"/>
    </source>
</evidence>